<dbReference type="RefSeq" id="WP_089423184.1">
    <property type="nucleotide sequence ID" value="NZ_CP022418.1"/>
</dbReference>
<dbReference type="STRING" id="1402135.SAMN05444149_104158"/>
<evidence type="ECO:0000259" key="4">
    <source>
        <dbReference type="Pfam" id="PF00370"/>
    </source>
</evidence>
<dbReference type="Pfam" id="PF00370">
    <property type="entry name" value="FGGY_N"/>
    <property type="match status" value="1"/>
</dbReference>
<proteinExistence type="inferred from homology"/>
<dbReference type="Gene3D" id="3.30.420.40">
    <property type="match status" value="2"/>
</dbReference>
<dbReference type="OrthoDB" id="9805576at2"/>
<feature type="domain" description="Carbohydrate kinase FGGY N-terminal" evidence="4">
    <location>
        <begin position="4"/>
        <end position="245"/>
    </location>
</feature>
<dbReference type="PANTHER" id="PTHR43095:SF5">
    <property type="entry name" value="XYLULOSE KINASE"/>
    <property type="match status" value="1"/>
</dbReference>
<reference evidence="6 7" key="1">
    <citation type="submission" date="2017-07" db="EMBL/GenBank/DDBJ databases">
        <title>Genome Sequence of Sulfitobacter pseudonitzschiae Strain SMR1 Isolated from a culture of the Diatom Skeletonema marinoi.</title>
        <authorList>
            <person name="Topel M."/>
            <person name="Pinder M.I.M."/>
            <person name="Johansson O.N."/>
            <person name="Kourtchenko O."/>
            <person name="Godhe A."/>
            <person name="Clarke A.K."/>
        </authorList>
    </citation>
    <scope>NUCLEOTIDE SEQUENCE [LARGE SCALE GENOMIC DNA]</scope>
    <source>
        <strain evidence="6 7">SMR1</strain>
        <plasmid evidence="6 7">pSMR1-3</plasmid>
    </source>
</reference>
<dbReference type="EMBL" id="CP022418">
    <property type="protein sequence ID" value="ASM75182.1"/>
    <property type="molecule type" value="Genomic_DNA"/>
</dbReference>
<evidence type="ECO:0000256" key="3">
    <source>
        <dbReference type="ARBA" id="ARBA00022777"/>
    </source>
</evidence>
<dbReference type="GO" id="GO:0005975">
    <property type="term" value="P:carbohydrate metabolic process"/>
    <property type="evidence" value="ECO:0007669"/>
    <property type="project" value="InterPro"/>
</dbReference>
<dbReference type="GO" id="GO:0047878">
    <property type="term" value="F:erythritol kinase activity"/>
    <property type="evidence" value="ECO:0007669"/>
    <property type="project" value="UniProtKB-EC"/>
</dbReference>
<gene>
    <name evidence="6" type="primary">eryA</name>
    <name evidence="6" type="ORF">SULPSESMR1_04461</name>
</gene>
<accession>A0A221K846</accession>
<feature type="domain" description="Carbohydrate kinase FGGY C-terminal" evidence="5">
    <location>
        <begin position="260"/>
        <end position="432"/>
    </location>
</feature>
<evidence type="ECO:0000313" key="6">
    <source>
        <dbReference type="EMBL" id="ASM75182.1"/>
    </source>
</evidence>
<dbReference type="PANTHER" id="PTHR43095">
    <property type="entry name" value="SUGAR KINASE"/>
    <property type="match status" value="1"/>
</dbReference>
<comment type="similarity">
    <text evidence="1">Belongs to the FGGY kinase family.</text>
</comment>
<organism evidence="6 7">
    <name type="scientific">Pseudosulfitobacter pseudonitzschiae</name>
    <dbReference type="NCBI Taxonomy" id="1402135"/>
    <lineage>
        <taxon>Bacteria</taxon>
        <taxon>Pseudomonadati</taxon>
        <taxon>Pseudomonadota</taxon>
        <taxon>Alphaproteobacteria</taxon>
        <taxon>Rhodobacterales</taxon>
        <taxon>Roseobacteraceae</taxon>
        <taxon>Pseudosulfitobacter</taxon>
    </lineage>
</organism>
<dbReference type="PIRSF" id="PIRSF000538">
    <property type="entry name" value="GlpK"/>
    <property type="match status" value="1"/>
</dbReference>
<geneLocation type="plasmid" evidence="6 7">
    <name>pSMR1-3</name>
</geneLocation>
<evidence type="ECO:0000256" key="1">
    <source>
        <dbReference type="ARBA" id="ARBA00009156"/>
    </source>
</evidence>
<keyword evidence="3 6" id="KW-0418">Kinase</keyword>
<dbReference type="InterPro" id="IPR000577">
    <property type="entry name" value="Carb_kinase_FGGY"/>
</dbReference>
<name>A0A221K846_9RHOB</name>
<dbReference type="KEGG" id="spse:SULPSESMR1_04461"/>
<evidence type="ECO:0000313" key="7">
    <source>
        <dbReference type="Proteomes" id="UP000199754"/>
    </source>
</evidence>
<dbReference type="InterPro" id="IPR018485">
    <property type="entry name" value="FGGY_C"/>
</dbReference>
<dbReference type="eggNOG" id="COG1070">
    <property type="taxonomic scope" value="Bacteria"/>
</dbReference>
<keyword evidence="7" id="KW-1185">Reference proteome</keyword>
<dbReference type="InterPro" id="IPR050406">
    <property type="entry name" value="FGGY_Carb_Kinase"/>
</dbReference>
<keyword evidence="2 6" id="KW-0808">Transferase</keyword>
<evidence type="ECO:0000259" key="5">
    <source>
        <dbReference type="Pfam" id="PF02782"/>
    </source>
</evidence>
<protein>
    <submittedName>
        <fullName evidence="6">Erythritol kinase</fullName>
        <ecNumber evidence="6">2.7.1.27</ecNumber>
    </submittedName>
</protein>
<dbReference type="AlphaFoldDB" id="A0A221K846"/>
<evidence type="ECO:0000256" key="2">
    <source>
        <dbReference type="ARBA" id="ARBA00022679"/>
    </source>
</evidence>
<dbReference type="SUPFAM" id="SSF53067">
    <property type="entry name" value="Actin-like ATPase domain"/>
    <property type="match status" value="2"/>
</dbReference>
<dbReference type="InterPro" id="IPR018484">
    <property type="entry name" value="FGGY_N"/>
</dbReference>
<sequence length="502" mass="52813">MAPVILCLDSGTTAVKAAAFDASGQLLAHVDLPNTALTRTGLRVEQDMDASRELAVRALRDCMARTPGHAPRGLILTGQGDGLWPLDADGQPVGPAMTWLDGRARGLVSELGSALDRIEDITGSRPTAAAQSLQLLWLQRHEPDRFQRIAKILRLKDWLFYAFTGTLQAEPSAALPVWGSWRDGSMSAEIPKVLGLTRGIDVLPEFAPVGQCRAPLSASAAQACGLPEGLPVLMGPGDVQATLIGLGLGTRPEVTRASVFGTSAIHACLLDDPDTMPQKPRGAMVQQFVLGDGFLCFHPCFNGATLLQHLQGQFRDLPSSVSPAYSGLVVHPFFEPGGERAPWTDPQASAALFGLSAATTPQQIAWAGREALAFVARVSHMMMGAAQGALSLGGGLARDANFARFLATCLGTPVVRSPTAHAGPRGLAAIAAPHLLDASPADVAAHWIGPSEDRITPQSGPVARYADAKFASFRDLVDTTSPHWAALSDIADAAAHLNEDTP</sequence>
<dbReference type="InterPro" id="IPR043129">
    <property type="entry name" value="ATPase_NBD"/>
</dbReference>
<keyword evidence="6" id="KW-0614">Plasmid</keyword>
<dbReference type="EC" id="2.7.1.27" evidence="6"/>
<dbReference type="Pfam" id="PF02782">
    <property type="entry name" value="FGGY_C"/>
    <property type="match status" value="1"/>
</dbReference>
<dbReference type="Proteomes" id="UP000199754">
    <property type="component" value="Plasmid pSMR1-3"/>
</dbReference>